<dbReference type="Pfam" id="PF06827">
    <property type="entry name" value="zf-FPG_IleRS"/>
    <property type="match status" value="1"/>
</dbReference>
<evidence type="ECO:0000259" key="13">
    <source>
        <dbReference type="Pfam" id="PF08264"/>
    </source>
</evidence>
<dbReference type="GO" id="GO:0005829">
    <property type="term" value="C:cytosol"/>
    <property type="evidence" value="ECO:0007669"/>
    <property type="project" value="TreeGrafter"/>
</dbReference>
<dbReference type="EMBL" id="QFGA01000002">
    <property type="protein sequence ID" value="TEB05795.1"/>
    <property type="molecule type" value="Genomic_DNA"/>
</dbReference>
<dbReference type="GO" id="GO:0000049">
    <property type="term" value="F:tRNA binding"/>
    <property type="evidence" value="ECO:0007669"/>
    <property type="project" value="InterPro"/>
</dbReference>
<feature type="binding site" evidence="10">
    <location>
        <position position="898"/>
    </location>
    <ligand>
        <name>Zn(2+)</name>
        <dbReference type="ChEBI" id="CHEBI:29105"/>
    </ligand>
</feature>
<dbReference type="SUPFAM" id="SSF52374">
    <property type="entry name" value="Nucleotidylyl transferase"/>
    <property type="match status" value="1"/>
</dbReference>
<dbReference type="CDD" id="cd07960">
    <property type="entry name" value="Anticodon_Ia_Ile_BEm"/>
    <property type="match status" value="1"/>
</dbReference>
<feature type="binding site" evidence="10">
    <location>
        <position position="901"/>
    </location>
    <ligand>
        <name>Zn(2+)</name>
        <dbReference type="ChEBI" id="CHEBI:29105"/>
    </ligand>
</feature>
<evidence type="ECO:0000256" key="9">
    <source>
        <dbReference type="ARBA" id="ARBA00048359"/>
    </source>
</evidence>
<keyword evidence="6 10" id="KW-0648">Protein biosynthesis</keyword>
<keyword evidence="4 10" id="KW-0547">Nucleotide-binding</keyword>
<feature type="short sequence motif" description="'KMSKS' region" evidence="10">
    <location>
        <begin position="599"/>
        <end position="603"/>
    </location>
</feature>
<name>A0A4Y7RA05_9FIRM</name>
<dbReference type="Proteomes" id="UP000298324">
    <property type="component" value="Unassembled WGS sequence"/>
</dbReference>
<evidence type="ECO:0000256" key="8">
    <source>
        <dbReference type="ARBA" id="ARBA00025217"/>
    </source>
</evidence>
<feature type="binding site" evidence="10">
    <location>
        <position position="918"/>
    </location>
    <ligand>
        <name>Zn(2+)</name>
        <dbReference type="ChEBI" id="CHEBI:29105"/>
    </ligand>
</feature>
<evidence type="ECO:0000256" key="3">
    <source>
        <dbReference type="ARBA" id="ARBA00022598"/>
    </source>
</evidence>
<keyword evidence="7 10" id="KW-0030">Aminoacyl-tRNA synthetase</keyword>
<dbReference type="InterPro" id="IPR033708">
    <property type="entry name" value="Anticodon_Ile_BEm"/>
</dbReference>
<dbReference type="FunFam" id="3.40.50.620:FF:000152">
    <property type="entry name" value="Isoleucine--tRNA ligase"/>
    <property type="match status" value="1"/>
</dbReference>
<dbReference type="PROSITE" id="PS00178">
    <property type="entry name" value="AA_TRNA_LIGASE_I"/>
    <property type="match status" value="1"/>
</dbReference>
<keyword evidence="3 10" id="KW-0436">Ligase</keyword>
<evidence type="ECO:0000313" key="15">
    <source>
        <dbReference type="Proteomes" id="UP000298324"/>
    </source>
</evidence>
<comment type="subcellular location">
    <subcellularLocation>
        <location evidence="10">Cytoplasm</location>
    </subcellularLocation>
</comment>
<protein>
    <recommendedName>
        <fullName evidence="10">Isoleucine--tRNA ligase</fullName>
        <ecNumber evidence="10">6.1.1.5</ecNumber>
    </recommendedName>
    <alternativeName>
        <fullName evidence="10">Isoleucyl-tRNA synthetase</fullName>
        <shortName evidence="10">IleRS</shortName>
    </alternativeName>
</protein>
<dbReference type="Gene3D" id="3.90.740.10">
    <property type="entry name" value="Valyl/Leucyl/Isoleucyl-tRNA synthetase, editing domain"/>
    <property type="match status" value="1"/>
</dbReference>
<comment type="similarity">
    <text evidence="1 10">Belongs to the class-I aminoacyl-tRNA synthetase family. IleS type 1 subfamily.</text>
</comment>
<dbReference type="EC" id="6.1.1.5" evidence="10"/>
<dbReference type="AlphaFoldDB" id="A0A4Y7RA05"/>
<keyword evidence="10" id="KW-0862">Zinc</keyword>
<keyword evidence="10" id="KW-0479">Metal-binding</keyword>
<dbReference type="InterPro" id="IPR009080">
    <property type="entry name" value="tRNAsynth_Ia_anticodon-bd"/>
</dbReference>
<dbReference type="InterPro" id="IPR023585">
    <property type="entry name" value="Ile-tRNA-ligase_type1"/>
</dbReference>
<comment type="cofactor">
    <cofactor evidence="10">
        <name>Zn(2+)</name>
        <dbReference type="ChEBI" id="CHEBI:29105"/>
    </cofactor>
    <text evidence="10">Binds 1 zinc ion per subunit.</text>
</comment>
<accession>A0A4Y7RA05</accession>
<keyword evidence="5 10" id="KW-0067">ATP-binding</keyword>
<feature type="domain" description="Aminoacyl-tRNA synthetase class Ia" evidence="11">
    <location>
        <begin position="27"/>
        <end position="636"/>
    </location>
</feature>
<feature type="domain" description="Zinc finger FPG/IleRS-type" evidence="12">
    <location>
        <begin position="895"/>
        <end position="922"/>
    </location>
</feature>
<dbReference type="PANTHER" id="PTHR42765">
    <property type="entry name" value="SOLEUCYL-TRNA SYNTHETASE"/>
    <property type="match status" value="1"/>
</dbReference>
<dbReference type="CDD" id="cd00818">
    <property type="entry name" value="IleRS_core"/>
    <property type="match status" value="1"/>
</dbReference>
<feature type="domain" description="Methionyl/Valyl/Leucyl/Isoleucyl-tRNA synthetase anticodon-binding" evidence="13">
    <location>
        <begin position="682"/>
        <end position="838"/>
    </location>
</feature>
<dbReference type="FunFam" id="3.90.740.10:FF:000006">
    <property type="entry name" value="Isoleucine--tRNA ligase"/>
    <property type="match status" value="1"/>
</dbReference>
<keyword evidence="2 10" id="KW-0963">Cytoplasm</keyword>
<sequence length="929" mass="105116">MDYSKTLNLPKTDFPMRGNLPEREPEILKFWEDIDIYRLVQEQQRDCPKYILHDGPPYANGHIHLGHVLNKILKDIIVKFHSMSGFNAPYVPGWDTHGLPIEQQAIKAFGLNRNNIHPVEFRGKCKEFALKYVDIQKEEFKRLGVRGDWDNPYLTLMPHYEARQIGVFGDMAKKGYIYKGLKPVYWCASCETALAEAEVEYADKQSASIFVRFPVQDGKGVLPEDSTFVVIWTTTPWTLPANLAITLHPDFEYVLFRAGSEKYLVASELMESFVKTVGLDDVETIKTFRGTELEQIVCKHPFVDRASLVILGDHVTLDQGTGCVHTAPGHGMEDFIVGKKYGLPVLSPVDAKGRFTEEGGIFAGEFYLDANKSVIEELENRGHLMEHSTIQHQYPHCWRCKKPVFFRATEQWFASIDGFRQATLDAIRTVRWIPGWGEERIYNMVANRGDWCISRQRSWGVPIPIFYCRDCGKELINDQTISHLQGLFREHGSDVWFAREASELLPPGMKCAHCGCDGFTKETDIMDVWFDSGTSHFGVLDEPQVWPDLQRPADLYLEGSDQHRGWFNSSLSTSVAVTGQAPYRAVLTHGFVVDEKGRKMSKSLGNVVDPAKVIKQLGADILRLWVSSADYRGDLAASPSIMKQMTEAYRKIRNTCRFLLGNLHDFDPAVHKVDYAQLPEIDRWALSKLQNLVKRVTGGYQDFEYHVVYHAVHTFCAIDMSALYLDIIKDRLYTMPAGSTERRAAQTVLNEVLQALVRLLTPVLAFTSEEIWRYVPGDKGKAISVQLAGMPQVVDEYLDEELEQKWERLLAVRGEITRALEEARREKVIGNSLEAAVELYAGPQLYDFLKPAADDLAAIFIVSQAALKPMAEAPAGARAIDTMPDLSVVVKPASGQKCERCWMYHEEVGLDPEHPAICPRCAGVIKKQE</sequence>
<comment type="function">
    <text evidence="8 10">Catalyzes the attachment of isoleucine to tRNA(Ile). As IleRS can inadvertently accommodate and process structurally similar amino acids such as valine, to avoid such errors it has two additional distinct tRNA(Ile)-dependent editing activities. One activity is designated as 'pretransfer' editing and involves the hydrolysis of activated Val-AMP. The other activity is designated 'posttransfer' editing and involves deacylation of mischarged Val-tRNA(Ile).</text>
</comment>
<dbReference type="InterPro" id="IPR002301">
    <property type="entry name" value="Ile-tRNA-ligase"/>
</dbReference>
<dbReference type="Gene3D" id="1.10.730.20">
    <property type="match status" value="1"/>
</dbReference>
<keyword evidence="15" id="KW-1185">Reference proteome</keyword>
<comment type="domain">
    <text evidence="10">IleRS has two distinct active sites: one for aminoacylation and one for editing. The misactivated valine is translocated from the active site to the editing site, which sterically excludes the correctly activated isoleucine. The single editing site contains two valyl binding pockets, one specific for each substrate (Val-AMP or Val-tRNA(Ile)).</text>
</comment>
<proteinExistence type="inferred from homology"/>
<dbReference type="InterPro" id="IPR010663">
    <property type="entry name" value="Znf_FPG/IleRS"/>
</dbReference>
<dbReference type="Pfam" id="PF00133">
    <property type="entry name" value="tRNA-synt_1"/>
    <property type="match status" value="1"/>
</dbReference>
<evidence type="ECO:0000256" key="1">
    <source>
        <dbReference type="ARBA" id="ARBA00006887"/>
    </source>
</evidence>
<dbReference type="GO" id="GO:0006428">
    <property type="term" value="P:isoleucyl-tRNA aminoacylation"/>
    <property type="evidence" value="ECO:0007669"/>
    <property type="project" value="UniProtKB-UniRule"/>
</dbReference>
<evidence type="ECO:0000256" key="2">
    <source>
        <dbReference type="ARBA" id="ARBA00022490"/>
    </source>
</evidence>
<dbReference type="PANTHER" id="PTHR42765:SF1">
    <property type="entry name" value="ISOLEUCINE--TRNA LIGASE, MITOCHONDRIAL"/>
    <property type="match status" value="1"/>
</dbReference>
<dbReference type="GO" id="GO:0002161">
    <property type="term" value="F:aminoacyl-tRNA deacylase activity"/>
    <property type="evidence" value="ECO:0007669"/>
    <property type="project" value="InterPro"/>
</dbReference>
<dbReference type="SUPFAM" id="SSF50677">
    <property type="entry name" value="ValRS/IleRS/LeuRS editing domain"/>
    <property type="match status" value="1"/>
</dbReference>
<feature type="short sequence motif" description="'HIGH' region" evidence="10">
    <location>
        <begin position="57"/>
        <end position="67"/>
    </location>
</feature>
<dbReference type="SUPFAM" id="SSF47323">
    <property type="entry name" value="Anticodon-binding domain of a subclass of class I aminoacyl-tRNA synthetases"/>
    <property type="match status" value="1"/>
</dbReference>
<dbReference type="GO" id="GO:0005524">
    <property type="term" value="F:ATP binding"/>
    <property type="evidence" value="ECO:0007669"/>
    <property type="project" value="UniProtKB-UniRule"/>
</dbReference>
<evidence type="ECO:0000256" key="7">
    <source>
        <dbReference type="ARBA" id="ARBA00023146"/>
    </source>
</evidence>
<dbReference type="InterPro" id="IPR002300">
    <property type="entry name" value="aa-tRNA-synth_Ia"/>
</dbReference>
<evidence type="ECO:0000256" key="4">
    <source>
        <dbReference type="ARBA" id="ARBA00022741"/>
    </source>
</evidence>
<dbReference type="NCBIfam" id="TIGR00392">
    <property type="entry name" value="ileS"/>
    <property type="match status" value="1"/>
</dbReference>
<comment type="subunit">
    <text evidence="10">Monomer.</text>
</comment>
<comment type="catalytic activity">
    <reaction evidence="9 10">
        <text>tRNA(Ile) + L-isoleucine + ATP = L-isoleucyl-tRNA(Ile) + AMP + diphosphate</text>
        <dbReference type="Rhea" id="RHEA:11060"/>
        <dbReference type="Rhea" id="RHEA-COMP:9666"/>
        <dbReference type="Rhea" id="RHEA-COMP:9695"/>
        <dbReference type="ChEBI" id="CHEBI:30616"/>
        <dbReference type="ChEBI" id="CHEBI:33019"/>
        <dbReference type="ChEBI" id="CHEBI:58045"/>
        <dbReference type="ChEBI" id="CHEBI:78442"/>
        <dbReference type="ChEBI" id="CHEBI:78528"/>
        <dbReference type="ChEBI" id="CHEBI:456215"/>
        <dbReference type="EC" id="6.1.1.5"/>
    </reaction>
</comment>
<dbReference type="InterPro" id="IPR001412">
    <property type="entry name" value="aa-tRNA-synth_I_CS"/>
</dbReference>
<dbReference type="Gene3D" id="3.40.50.620">
    <property type="entry name" value="HUPs"/>
    <property type="match status" value="2"/>
</dbReference>
<evidence type="ECO:0000313" key="14">
    <source>
        <dbReference type="EMBL" id="TEB05795.1"/>
    </source>
</evidence>
<reference evidence="14 15" key="1">
    <citation type="journal article" date="2018" name="Environ. Microbiol.">
        <title>Novel energy conservation strategies and behaviour of Pelotomaculum schinkii driving syntrophic propionate catabolism.</title>
        <authorList>
            <person name="Hidalgo-Ahumada C.A.P."/>
            <person name="Nobu M.K."/>
            <person name="Narihiro T."/>
            <person name="Tamaki H."/>
            <person name="Liu W.T."/>
            <person name="Kamagata Y."/>
            <person name="Stams A.J.M."/>
            <person name="Imachi H."/>
            <person name="Sousa D.Z."/>
        </authorList>
    </citation>
    <scope>NUCLEOTIDE SEQUENCE [LARGE SCALE GENOMIC DNA]</scope>
    <source>
        <strain evidence="14 15">HH</strain>
    </source>
</reference>
<dbReference type="GO" id="GO:0008270">
    <property type="term" value="F:zinc ion binding"/>
    <property type="evidence" value="ECO:0007669"/>
    <property type="project" value="UniProtKB-UniRule"/>
</dbReference>
<evidence type="ECO:0000256" key="10">
    <source>
        <dbReference type="HAMAP-Rule" id="MF_02002"/>
    </source>
</evidence>
<evidence type="ECO:0000256" key="6">
    <source>
        <dbReference type="ARBA" id="ARBA00022917"/>
    </source>
</evidence>
<dbReference type="PRINTS" id="PR00984">
    <property type="entry name" value="TRNASYNTHILE"/>
</dbReference>
<evidence type="ECO:0000259" key="11">
    <source>
        <dbReference type="Pfam" id="PF00133"/>
    </source>
</evidence>
<dbReference type="InterPro" id="IPR013155">
    <property type="entry name" value="M/V/L/I-tRNA-synth_anticd-bd"/>
</dbReference>
<dbReference type="GO" id="GO:0004822">
    <property type="term" value="F:isoleucine-tRNA ligase activity"/>
    <property type="evidence" value="ECO:0007669"/>
    <property type="project" value="UniProtKB-UniRule"/>
</dbReference>
<evidence type="ECO:0000259" key="12">
    <source>
        <dbReference type="Pfam" id="PF06827"/>
    </source>
</evidence>
<feature type="binding site" evidence="10">
    <location>
        <position position="558"/>
    </location>
    <ligand>
        <name>L-isoleucyl-5'-AMP</name>
        <dbReference type="ChEBI" id="CHEBI:178002"/>
    </ligand>
</feature>
<dbReference type="HAMAP" id="MF_02002">
    <property type="entry name" value="Ile_tRNA_synth_type1"/>
    <property type="match status" value="1"/>
</dbReference>
<feature type="binding site" evidence="10">
    <location>
        <position position="921"/>
    </location>
    <ligand>
        <name>Zn(2+)</name>
        <dbReference type="ChEBI" id="CHEBI:29105"/>
    </ligand>
</feature>
<dbReference type="InterPro" id="IPR014729">
    <property type="entry name" value="Rossmann-like_a/b/a_fold"/>
</dbReference>
<comment type="caution">
    <text evidence="14">The sequence shown here is derived from an EMBL/GenBank/DDBJ whole genome shotgun (WGS) entry which is preliminary data.</text>
</comment>
<gene>
    <name evidence="10 14" type="primary">ileS</name>
    <name evidence="14" type="ORF">Psch_02836</name>
</gene>
<dbReference type="RefSeq" id="WP_190258518.1">
    <property type="nucleotide sequence ID" value="NZ_QFGA01000002.1"/>
</dbReference>
<dbReference type="InterPro" id="IPR050081">
    <property type="entry name" value="Ile-tRNA_ligase"/>
</dbReference>
<dbReference type="InterPro" id="IPR009008">
    <property type="entry name" value="Val/Leu/Ile-tRNA-synth_edit"/>
</dbReference>
<dbReference type="Pfam" id="PF08264">
    <property type="entry name" value="Anticodon_1"/>
    <property type="match status" value="1"/>
</dbReference>
<organism evidence="14 15">
    <name type="scientific">Pelotomaculum schinkii</name>
    <dbReference type="NCBI Taxonomy" id="78350"/>
    <lineage>
        <taxon>Bacteria</taxon>
        <taxon>Bacillati</taxon>
        <taxon>Bacillota</taxon>
        <taxon>Clostridia</taxon>
        <taxon>Eubacteriales</taxon>
        <taxon>Desulfotomaculaceae</taxon>
        <taxon>Pelotomaculum</taxon>
    </lineage>
</organism>
<dbReference type="Gene3D" id="1.10.10.830">
    <property type="entry name" value="Ile-tRNA synthetase CP2 domain-like"/>
    <property type="match status" value="1"/>
</dbReference>
<dbReference type="FunFam" id="1.10.730.20:FF:000001">
    <property type="entry name" value="Isoleucine--tRNA ligase"/>
    <property type="match status" value="1"/>
</dbReference>
<evidence type="ECO:0000256" key="5">
    <source>
        <dbReference type="ARBA" id="ARBA00022840"/>
    </source>
</evidence>
<feature type="binding site" evidence="10">
    <location>
        <position position="602"/>
    </location>
    <ligand>
        <name>ATP</name>
        <dbReference type="ChEBI" id="CHEBI:30616"/>
    </ligand>
</feature>